<organism evidence="1 2">
    <name type="scientific">Gulo gulo</name>
    <name type="common">Wolverine</name>
    <name type="synonym">Gluton</name>
    <dbReference type="NCBI Taxonomy" id="48420"/>
    <lineage>
        <taxon>Eukaryota</taxon>
        <taxon>Metazoa</taxon>
        <taxon>Chordata</taxon>
        <taxon>Craniata</taxon>
        <taxon>Vertebrata</taxon>
        <taxon>Euteleostomi</taxon>
        <taxon>Mammalia</taxon>
        <taxon>Eutheria</taxon>
        <taxon>Laurasiatheria</taxon>
        <taxon>Carnivora</taxon>
        <taxon>Caniformia</taxon>
        <taxon>Musteloidea</taxon>
        <taxon>Mustelidae</taxon>
        <taxon>Guloninae</taxon>
        <taxon>Gulo</taxon>
    </lineage>
</organism>
<name>A0A9X9MAN6_GULGU</name>
<accession>A0A9X9MAN6</accession>
<evidence type="ECO:0000313" key="1">
    <source>
        <dbReference type="EMBL" id="VCX40872.1"/>
    </source>
</evidence>
<reference evidence="1 2" key="1">
    <citation type="submission" date="2018-10" db="EMBL/GenBank/DDBJ databases">
        <authorList>
            <person name="Ekblom R."/>
            <person name="Jareborg N."/>
        </authorList>
    </citation>
    <scope>NUCLEOTIDE SEQUENCE [LARGE SCALE GENOMIC DNA]</scope>
    <source>
        <tissue evidence="1">Muscle</tissue>
    </source>
</reference>
<comment type="caution">
    <text evidence="1">The sequence shown here is derived from an EMBL/GenBank/DDBJ whole genome shotgun (WGS) entry which is preliminary data.</text>
</comment>
<dbReference type="AlphaFoldDB" id="A0A9X9MAN6"/>
<sequence length="127" mass="13574">PITQLLSVDRPHFPWAKTGPLPLGSGGGGYCSGRSSDRSCLVRCISHSWTSSFSDGRCPLRRSPLGTAACPRLSPPEPGRRLGVPRVFSQGGSVTDQSCCPSGNTPAWKLVVPMSWRYVCDLAEVDS</sequence>
<proteinExistence type="predicted"/>
<feature type="non-terminal residue" evidence="1">
    <location>
        <position position="1"/>
    </location>
</feature>
<evidence type="ECO:0000313" key="2">
    <source>
        <dbReference type="Proteomes" id="UP000269945"/>
    </source>
</evidence>
<protein>
    <submittedName>
        <fullName evidence="1">Uncharacterized protein</fullName>
    </submittedName>
</protein>
<dbReference type="EMBL" id="CYRY02045452">
    <property type="protein sequence ID" value="VCX40872.1"/>
    <property type="molecule type" value="Genomic_DNA"/>
</dbReference>
<keyword evidence="2" id="KW-1185">Reference proteome</keyword>
<gene>
    <name evidence="1" type="ORF">BN2614_LOCUS5</name>
</gene>
<dbReference type="Proteomes" id="UP000269945">
    <property type="component" value="Unassembled WGS sequence"/>
</dbReference>